<comment type="caution">
    <text evidence="1">The sequence shown here is derived from an EMBL/GenBank/DDBJ whole genome shotgun (WGS) entry which is preliminary data.</text>
</comment>
<organism evidence="1 2">
    <name type="scientific">Thelephora ganbajun</name>
    <name type="common">Ganba fungus</name>
    <dbReference type="NCBI Taxonomy" id="370292"/>
    <lineage>
        <taxon>Eukaryota</taxon>
        <taxon>Fungi</taxon>
        <taxon>Dikarya</taxon>
        <taxon>Basidiomycota</taxon>
        <taxon>Agaricomycotina</taxon>
        <taxon>Agaricomycetes</taxon>
        <taxon>Thelephorales</taxon>
        <taxon>Thelephoraceae</taxon>
        <taxon>Thelephora</taxon>
    </lineage>
</organism>
<accession>A0ACB6YZL2</accession>
<sequence length="145" mass="16592">MAPPPEQLAYLFTKTAPQANKIYQNFRQYNAALAFTLLRVEVDNDALFKHAIKPKVHLFNPFAIPGEDNVICKEHEEYVEKGKVVKIPHMAFVTYDEIRSLYIEGLAFVWMEDLTTEMICASVDKKIDTFVEGNLEHVVEMVSAL</sequence>
<reference evidence="1" key="2">
    <citation type="journal article" date="2020" name="Nat. Commun.">
        <title>Large-scale genome sequencing of mycorrhizal fungi provides insights into the early evolution of symbiotic traits.</title>
        <authorList>
            <person name="Miyauchi S."/>
            <person name="Kiss E."/>
            <person name="Kuo A."/>
            <person name="Drula E."/>
            <person name="Kohler A."/>
            <person name="Sanchez-Garcia M."/>
            <person name="Morin E."/>
            <person name="Andreopoulos B."/>
            <person name="Barry K.W."/>
            <person name="Bonito G."/>
            <person name="Buee M."/>
            <person name="Carver A."/>
            <person name="Chen C."/>
            <person name="Cichocki N."/>
            <person name="Clum A."/>
            <person name="Culley D."/>
            <person name="Crous P.W."/>
            <person name="Fauchery L."/>
            <person name="Girlanda M."/>
            <person name="Hayes R.D."/>
            <person name="Keri Z."/>
            <person name="LaButti K."/>
            <person name="Lipzen A."/>
            <person name="Lombard V."/>
            <person name="Magnuson J."/>
            <person name="Maillard F."/>
            <person name="Murat C."/>
            <person name="Nolan M."/>
            <person name="Ohm R.A."/>
            <person name="Pangilinan J."/>
            <person name="Pereira M.F."/>
            <person name="Perotto S."/>
            <person name="Peter M."/>
            <person name="Pfister S."/>
            <person name="Riley R."/>
            <person name="Sitrit Y."/>
            <person name="Stielow J.B."/>
            <person name="Szollosi G."/>
            <person name="Zifcakova L."/>
            <person name="Stursova M."/>
            <person name="Spatafora J.W."/>
            <person name="Tedersoo L."/>
            <person name="Vaario L.M."/>
            <person name="Yamada A."/>
            <person name="Yan M."/>
            <person name="Wang P."/>
            <person name="Xu J."/>
            <person name="Bruns T."/>
            <person name="Baldrian P."/>
            <person name="Vilgalys R."/>
            <person name="Dunand C."/>
            <person name="Henrissat B."/>
            <person name="Grigoriev I.V."/>
            <person name="Hibbett D."/>
            <person name="Nagy L.G."/>
            <person name="Martin F.M."/>
        </authorList>
    </citation>
    <scope>NUCLEOTIDE SEQUENCE</scope>
    <source>
        <strain evidence="1">P2</strain>
    </source>
</reference>
<gene>
    <name evidence="1" type="ORF">BDM02DRAFT_3192855</name>
</gene>
<name>A0ACB6YZL2_THEGA</name>
<keyword evidence="2" id="KW-1185">Reference proteome</keyword>
<dbReference type="EMBL" id="MU118387">
    <property type="protein sequence ID" value="KAF9642664.1"/>
    <property type="molecule type" value="Genomic_DNA"/>
</dbReference>
<evidence type="ECO:0000313" key="1">
    <source>
        <dbReference type="EMBL" id="KAF9642664.1"/>
    </source>
</evidence>
<proteinExistence type="predicted"/>
<evidence type="ECO:0000313" key="2">
    <source>
        <dbReference type="Proteomes" id="UP000886501"/>
    </source>
</evidence>
<protein>
    <submittedName>
        <fullName evidence="1">Uncharacterized protein</fullName>
    </submittedName>
</protein>
<reference evidence="1" key="1">
    <citation type="submission" date="2019-10" db="EMBL/GenBank/DDBJ databases">
        <authorList>
            <consortium name="DOE Joint Genome Institute"/>
            <person name="Kuo A."/>
            <person name="Miyauchi S."/>
            <person name="Kiss E."/>
            <person name="Drula E."/>
            <person name="Kohler A."/>
            <person name="Sanchez-Garcia M."/>
            <person name="Andreopoulos B."/>
            <person name="Barry K.W."/>
            <person name="Bonito G."/>
            <person name="Buee M."/>
            <person name="Carver A."/>
            <person name="Chen C."/>
            <person name="Cichocki N."/>
            <person name="Clum A."/>
            <person name="Culley D."/>
            <person name="Crous P.W."/>
            <person name="Fauchery L."/>
            <person name="Girlanda M."/>
            <person name="Hayes R."/>
            <person name="Keri Z."/>
            <person name="Labutti K."/>
            <person name="Lipzen A."/>
            <person name="Lombard V."/>
            <person name="Magnuson J."/>
            <person name="Maillard F."/>
            <person name="Morin E."/>
            <person name="Murat C."/>
            <person name="Nolan M."/>
            <person name="Ohm R."/>
            <person name="Pangilinan J."/>
            <person name="Pereira M."/>
            <person name="Perotto S."/>
            <person name="Peter M."/>
            <person name="Riley R."/>
            <person name="Sitrit Y."/>
            <person name="Stielow B."/>
            <person name="Szollosi G."/>
            <person name="Zifcakova L."/>
            <person name="Stursova M."/>
            <person name="Spatafora J.W."/>
            <person name="Tedersoo L."/>
            <person name="Vaario L.-M."/>
            <person name="Yamada A."/>
            <person name="Yan M."/>
            <person name="Wang P."/>
            <person name="Xu J."/>
            <person name="Bruns T."/>
            <person name="Baldrian P."/>
            <person name="Vilgalys R."/>
            <person name="Henrissat B."/>
            <person name="Grigoriev I.V."/>
            <person name="Hibbett D."/>
            <person name="Nagy L.G."/>
            <person name="Martin F.M."/>
        </authorList>
    </citation>
    <scope>NUCLEOTIDE SEQUENCE</scope>
    <source>
        <strain evidence="1">P2</strain>
    </source>
</reference>
<dbReference type="Proteomes" id="UP000886501">
    <property type="component" value="Unassembled WGS sequence"/>
</dbReference>